<keyword evidence="3" id="KW-1185">Reference proteome</keyword>
<dbReference type="InterPro" id="IPR025519">
    <property type="entry name" value="DUF4407"/>
</dbReference>
<feature type="transmembrane region" description="Helical" evidence="1">
    <location>
        <begin position="64"/>
        <end position="82"/>
    </location>
</feature>
<sequence>MRKKDRFLQFSCFLCSINYEVINSCSELSKSKIKKIGSALMLVSILWFFIGFSFYQTYINESSLIGPIVSGALMVLMVTWIERQLVLKVVDNKWVKMPRIIMALCMALVGAVLIDQKLFQEDIELERETYITKRADEVYDSRSLIIKSEVQELDSLLGKYRADLDVVNRKFEKNPNTKNYKYVNVPHTVKVAGPNNTERDSIYYERRLSESNTTINQGLYNSIENLKKIIGEKEEAKTKKLAELTSMRDDIRQKLMERKGLLDELNIMVKVLSDSVVAMIFWLIWFVLVLMIELLVLFATSGQTDYDSKLQAQKEQMIRNLREEVVTDDLIYTKQQHQD</sequence>
<name>A0ABN6LFW2_9BACT</name>
<protein>
    <recommendedName>
        <fullName evidence="4">DUF4407 domain-containing protein</fullName>
    </recommendedName>
</protein>
<reference evidence="2 3" key="1">
    <citation type="submission" date="2021-12" db="EMBL/GenBank/DDBJ databases">
        <title>Genome sequencing of bacteria with rrn-lacking chromosome and rrn-plasmid.</title>
        <authorList>
            <person name="Anda M."/>
            <person name="Iwasaki W."/>
        </authorList>
    </citation>
    <scope>NUCLEOTIDE SEQUENCE [LARGE SCALE GENOMIC DNA]</scope>
    <source>
        <strain evidence="2 3">NBRC 101262</strain>
        <plasmid evidence="2 3">pPP1</plasmid>
    </source>
</reference>
<feature type="transmembrane region" description="Helical" evidence="1">
    <location>
        <begin position="276"/>
        <end position="299"/>
    </location>
</feature>
<dbReference type="Proteomes" id="UP001354989">
    <property type="component" value="Plasmid pPP1"/>
</dbReference>
<evidence type="ECO:0000313" key="2">
    <source>
        <dbReference type="EMBL" id="BDD00613.1"/>
    </source>
</evidence>
<keyword evidence="1" id="KW-0812">Transmembrane</keyword>
<keyword evidence="2" id="KW-0614">Plasmid</keyword>
<organism evidence="2 3">
    <name type="scientific">Persicobacter psychrovividus</name>
    <dbReference type="NCBI Taxonomy" id="387638"/>
    <lineage>
        <taxon>Bacteria</taxon>
        <taxon>Pseudomonadati</taxon>
        <taxon>Bacteroidota</taxon>
        <taxon>Cytophagia</taxon>
        <taxon>Cytophagales</taxon>
        <taxon>Persicobacteraceae</taxon>
        <taxon>Persicobacter</taxon>
    </lineage>
</organism>
<feature type="transmembrane region" description="Helical" evidence="1">
    <location>
        <begin position="39"/>
        <end position="58"/>
    </location>
</feature>
<geneLocation type="plasmid" evidence="2 3">
    <name>pPP1</name>
</geneLocation>
<evidence type="ECO:0000313" key="3">
    <source>
        <dbReference type="Proteomes" id="UP001354989"/>
    </source>
</evidence>
<dbReference type="Pfam" id="PF14362">
    <property type="entry name" value="DUF4407"/>
    <property type="match status" value="1"/>
</dbReference>
<evidence type="ECO:0008006" key="4">
    <source>
        <dbReference type="Google" id="ProtNLM"/>
    </source>
</evidence>
<keyword evidence="1" id="KW-0472">Membrane</keyword>
<keyword evidence="1" id="KW-1133">Transmembrane helix</keyword>
<gene>
    <name evidence="2" type="ORF">PEPS_28930</name>
</gene>
<dbReference type="RefSeq" id="WP_338398445.1">
    <property type="nucleotide sequence ID" value="NZ_AP025293.1"/>
</dbReference>
<proteinExistence type="predicted"/>
<dbReference type="EMBL" id="AP025293">
    <property type="protein sequence ID" value="BDD00613.1"/>
    <property type="molecule type" value="Genomic_DNA"/>
</dbReference>
<accession>A0ABN6LFW2</accession>
<evidence type="ECO:0000256" key="1">
    <source>
        <dbReference type="SAM" id="Phobius"/>
    </source>
</evidence>